<protein>
    <submittedName>
        <fullName evidence="7">RNA-binding protein lark</fullName>
    </submittedName>
</protein>
<keyword evidence="8" id="KW-1185">Reference proteome</keyword>
<dbReference type="GO" id="GO:0003723">
    <property type="term" value="F:RNA binding"/>
    <property type="evidence" value="ECO:0007669"/>
    <property type="project" value="UniProtKB-UniRule"/>
</dbReference>
<dbReference type="EMBL" id="JACEEZ010016177">
    <property type="protein sequence ID" value="KAG0718372.1"/>
    <property type="molecule type" value="Genomic_DNA"/>
</dbReference>
<feature type="region of interest" description="Disordered" evidence="4">
    <location>
        <begin position="212"/>
        <end position="251"/>
    </location>
</feature>
<name>A0A8J4Y1D2_CHIOP</name>
<keyword evidence="2" id="KW-0862">Zinc</keyword>
<dbReference type="SUPFAM" id="SSF54928">
    <property type="entry name" value="RNA-binding domain, RBD"/>
    <property type="match status" value="1"/>
</dbReference>
<dbReference type="InterPro" id="IPR001878">
    <property type="entry name" value="Znf_CCHC"/>
</dbReference>
<evidence type="ECO:0000256" key="3">
    <source>
        <dbReference type="PROSITE-ProRule" id="PRU00176"/>
    </source>
</evidence>
<feature type="region of interest" description="Disordered" evidence="4">
    <location>
        <begin position="277"/>
        <end position="326"/>
    </location>
</feature>
<comment type="caution">
    <text evidence="7">The sequence shown here is derived from an EMBL/GenBank/DDBJ whole genome shotgun (WGS) entry which is preliminary data.</text>
</comment>
<evidence type="ECO:0000259" key="6">
    <source>
        <dbReference type="PROSITE" id="PS50158"/>
    </source>
</evidence>
<evidence type="ECO:0000259" key="5">
    <source>
        <dbReference type="PROSITE" id="PS50102"/>
    </source>
</evidence>
<dbReference type="InterPro" id="IPR012677">
    <property type="entry name" value="Nucleotide-bd_a/b_plait_sf"/>
</dbReference>
<reference evidence="7" key="1">
    <citation type="submission" date="2020-07" db="EMBL/GenBank/DDBJ databases">
        <title>The High-quality genome of the commercially important snow crab, Chionoecetes opilio.</title>
        <authorList>
            <person name="Jeong J.-H."/>
            <person name="Ryu S."/>
        </authorList>
    </citation>
    <scope>NUCLEOTIDE SEQUENCE</scope>
    <source>
        <strain evidence="7">MADBK_172401_WGS</strain>
        <tissue evidence="7">Digestive gland</tissue>
    </source>
</reference>
<sequence>MDDWVCEVDDWVCEVDDWVCEVDDWVCEVDDWVCEVDDWVCEVDDRVCEVDDRVCEVDDRVCEVDDWVCEVDDRVCEADDDWVCEVDDWVCEVDDWPMVVEASTGARKGGNQKTKIFIGNLHKDAKLEELKGLFEVYGSVVESDILTNYAFIHMDDEAQAQRAIRELDGYELHGLRLRVQESTSRVRQQAGMGNPDMCYRCGSGGHWSKECPRDGRLGPSRFPEGGGRERGRGFGSRYDPYPPPPPPSYARERMMRYRDDFDRFERYERYYDEGLYERRYGDHPPPPPPILDDLYERRLPPLPPPPHPEYMRYGRRSPPPREDQARTNSLPFLLTAAVTARRIAGRTKRRATLAGHAAEGTGAVVCGAVSGYSVTSRVPSRHVTSRRVRLLPPPPPPRCAGLETYAAHSVTPTGITLQPTTPCSFSPSVQAE</sequence>
<evidence type="ECO:0000313" key="8">
    <source>
        <dbReference type="Proteomes" id="UP000770661"/>
    </source>
</evidence>
<dbReference type="Gene3D" id="3.30.70.330">
    <property type="match status" value="1"/>
</dbReference>
<evidence type="ECO:0000313" key="7">
    <source>
        <dbReference type="EMBL" id="KAG0718372.1"/>
    </source>
</evidence>
<keyword evidence="2" id="KW-0863">Zinc-finger</keyword>
<dbReference type="InterPro" id="IPR000504">
    <property type="entry name" value="RRM_dom"/>
</dbReference>
<dbReference type="PANTHER" id="PTHR23147">
    <property type="entry name" value="SERINE/ARGININE RICH SPLICING FACTOR"/>
    <property type="match status" value="1"/>
</dbReference>
<dbReference type="Proteomes" id="UP000770661">
    <property type="component" value="Unassembled WGS sequence"/>
</dbReference>
<dbReference type="AlphaFoldDB" id="A0A8J4Y1D2"/>
<dbReference type="InterPro" id="IPR035979">
    <property type="entry name" value="RBD_domain_sf"/>
</dbReference>
<dbReference type="GO" id="GO:0008270">
    <property type="term" value="F:zinc ion binding"/>
    <property type="evidence" value="ECO:0007669"/>
    <property type="project" value="UniProtKB-KW"/>
</dbReference>
<gene>
    <name evidence="7" type="primary">lark_3</name>
    <name evidence="7" type="ORF">GWK47_052549</name>
</gene>
<proteinExistence type="predicted"/>
<dbReference type="Gene3D" id="4.10.60.10">
    <property type="entry name" value="Zinc finger, CCHC-type"/>
    <property type="match status" value="1"/>
</dbReference>
<dbReference type="InterPro" id="IPR050907">
    <property type="entry name" value="SRSF"/>
</dbReference>
<dbReference type="Pfam" id="PF00098">
    <property type="entry name" value="zf-CCHC"/>
    <property type="match status" value="1"/>
</dbReference>
<feature type="domain" description="CCHC-type" evidence="6">
    <location>
        <begin position="198"/>
        <end position="213"/>
    </location>
</feature>
<keyword evidence="2" id="KW-0479">Metal-binding</keyword>
<evidence type="ECO:0000256" key="4">
    <source>
        <dbReference type="SAM" id="MobiDB-lite"/>
    </source>
</evidence>
<accession>A0A8J4Y1D2</accession>
<dbReference type="PROSITE" id="PS50102">
    <property type="entry name" value="RRM"/>
    <property type="match status" value="1"/>
</dbReference>
<dbReference type="PROSITE" id="PS50158">
    <property type="entry name" value="ZF_CCHC"/>
    <property type="match status" value="1"/>
</dbReference>
<evidence type="ECO:0000256" key="2">
    <source>
        <dbReference type="PROSITE-ProRule" id="PRU00047"/>
    </source>
</evidence>
<feature type="domain" description="RRM" evidence="5">
    <location>
        <begin position="114"/>
        <end position="184"/>
    </location>
</feature>
<dbReference type="OrthoDB" id="79941at2759"/>
<dbReference type="SMART" id="SM00360">
    <property type="entry name" value="RRM"/>
    <property type="match status" value="1"/>
</dbReference>
<organism evidence="7 8">
    <name type="scientific">Chionoecetes opilio</name>
    <name type="common">Atlantic snow crab</name>
    <name type="synonym">Cancer opilio</name>
    <dbReference type="NCBI Taxonomy" id="41210"/>
    <lineage>
        <taxon>Eukaryota</taxon>
        <taxon>Metazoa</taxon>
        <taxon>Ecdysozoa</taxon>
        <taxon>Arthropoda</taxon>
        <taxon>Crustacea</taxon>
        <taxon>Multicrustacea</taxon>
        <taxon>Malacostraca</taxon>
        <taxon>Eumalacostraca</taxon>
        <taxon>Eucarida</taxon>
        <taxon>Decapoda</taxon>
        <taxon>Pleocyemata</taxon>
        <taxon>Brachyura</taxon>
        <taxon>Eubrachyura</taxon>
        <taxon>Majoidea</taxon>
        <taxon>Majidae</taxon>
        <taxon>Chionoecetes</taxon>
    </lineage>
</organism>
<keyword evidence="1 3" id="KW-0694">RNA-binding</keyword>
<dbReference type="Pfam" id="PF00076">
    <property type="entry name" value="RRM_1"/>
    <property type="match status" value="1"/>
</dbReference>
<evidence type="ECO:0000256" key="1">
    <source>
        <dbReference type="ARBA" id="ARBA00022884"/>
    </source>
</evidence>
<dbReference type="SMART" id="SM00343">
    <property type="entry name" value="ZnF_C2HC"/>
    <property type="match status" value="1"/>
</dbReference>